<feature type="transmembrane region" description="Helical" evidence="1">
    <location>
        <begin position="12"/>
        <end position="32"/>
    </location>
</feature>
<keyword evidence="1" id="KW-1133">Transmembrane helix</keyword>
<comment type="caution">
    <text evidence="2">The sequence shown here is derived from an EMBL/GenBank/DDBJ whole genome shotgun (WGS) entry which is preliminary data.</text>
</comment>
<protein>
    <submittedName>
        <fullName evidence="2">Uncharacterized protein</fullName>
    </submittedName>
</protein>
<evidence type="ECO:0000313" key="3">
    <source>
        <dbReference type="Proteomes" id="UP001196980"/>
    </source>
</evidence>
<dbReference type="Proteomes" id="UP001196980">
    <property type="component" value="Unassembled WGS sequence"/>
</dbReference>
<dbReference type="RefSeq" id="WP_218250983.1">
    <property type="nucleotide sequence ID" value="NZ_JABXWD010000019.1"/>
</dbReference>
<gene>
    <name evidence="2" type="ORF">HWQ67_02075</name>
</gene>
<sequence length="517" mass="52262">MAGTISSLKKSGSIIGPAAIIAGVGFIAYAAYKALGGGRSDNSSAAGQFTMGGEDPDEYKGLYAGQDPIGYPENKGDLFRENKEPQLAAEVDALKQTEAGTGSNSETLYDPHDNPIPSSTEGFDISTQTLYPTPQERQQADFLSQHPVAGWSLVGASLIPSYFSRAGTRVGVRFAESIAPDLAAKRGISSATEAAIQSKSLDKQAMSFLDRQVMKSAEKNLGEEAAQAGIKVAAKKGLVTGAKIGIKSIPLIGLGAGIAIDKASGIGTAQAITRNVVGDVVGGFTGAVGALGGPVGSFGGAVGGQIGGEQFTDYLFKKGGGMMPAKPLTAAEKQGLAAANPKLGSNGLFGFSGNEAIMGGIFRPSNQPTANAKNRESAASVLAQANAWRAAQSAGPQSPSQFQQAASLDAANRAAVAGAVRNTTPGRATITQNAIVGPTGNMYTLKPGTTNQYAYSAGPTTPVLGASAGSSGAAQAARTTAQKAETAAAITKATTGPKVSAVGKYKAVKTAPKTKKK</sequence>
<evidence type="ECO:0000313" key="2">
    <source>
        <dbReference type="EMBL" id="MBV6340363.1"/>
    </source>
</evidence>
<keyword evidence="1" id="KW-0812">Transmembrane</keyword>
<accession>A0ABS6RUR8</accession>
<dbReference type="EMBL" id="JABXWD010000019">
    <property type="protein sequence ID" value="MBV6340363.1"/>
    <property type="molecule type" value="Genomic_DNA"/>
</dbReference>
<reference evidence="2 3" key="1">
    <citation type="journal article" date="2020" name="J Geophys Res Biogeosci">
        <title>Magnetotaxis as an Adaptation to Enable Bacterial Shuttling of Microbial Sulfur and Sulfur Cycling Across Aquatic Oxic#Anoxic Interfaces.</title>
        <authorList>
            <person name="Li J."/>
            <person name="Liu P."/>
            <person name="Wang J."/>
            <person name="Roberts A.P."/>
            <person name="Pan Y."/>
        </authorList>
    </citation>
    <scope>NUCLEOTIDE SEQUENCE [LARGE SCALE GENOMIC DNA]</scope>
    <source>
        <strain evidence="2 3">MYR-1_YQ</strain>
    </source>
</reference>
<evidence type="ECO:0000256" key="1">
    <source>
        <dbReference type="SAM" id="Phobius"/>
    </source>
</evidence>
<name>A0ABS6RUR8_9BACT</name>
<proteinExistence type="predicted"/>
<keyword evidence="1" id="KW-0472">Membrane</keyword>
<organism evidence="2 3">
    <name type="scientific">Candidatus Magnetobacterium casense</name>
    <dbReference type="NCBI Taxonomy" id="1455061"/>
    <lineage>
        <taxon>Bacteria</taxon>
        <taxon>Pseudomonadati</taxon>
        <taxon>Nitrospirota</taxon>
        <taxon>Thermodesulfovibrionia</taxon>
        <taxon>Thermodesulfovibrionales</taxon>
        <taxon>Candidatus Magnetobacteriaceae</taxon>
        <taxon>Candidatus Magnetobacterium</taxon>
    </lineage>
</organism>
<keyword evidence="3" id="KW-1185">Reference proteome</keyword>